<evidence type="ECO:0000313" key="1">
    <source>
        <dbReference type="EMBL" id="NNV20532.1"/>
    </source>
</evidence>
<dbReference type="Gene3D" id="3.30.2000.20">
    <property type="match status" value="1"/>
</dbReference>
<name>A0A7Y3WWR0_9HYPH</name>
<dbReference type="Pfam" id="PF13554">
    <property type="entry name" value="Phage_tail_terminator_5"/>
    <property type="match status" value="1"/>
</dbReference>
<evidence type="ECO:0000313" key="2">
    <source>
        <dbReference type="Proteomes" id="UP000526233"/>
    </source>
</evidence>
<comment type="caution">
    <text evidence="1">The sequence shown here is derived from an EMBL/GenBank/DDBJ whole genome shotgun (WGS) entry which is preliminary data.</text>
</comment>
<dbReference type="EMBL" id="PKQI01000002">
    <property type="protein sequence ID" value="NNV20532.1"/>
    <property type="molecule type" value="Genomic_DNA"/>
</dbReference>
<dbReference type="Proteomes" id="UP000526233">
    <property type="component" value="Unassembled WGS sequence"/>
</dbReference>
<proteinExistence type="predicted"/>
<dbReference type="InterPro" id="IPR025395">
    <property type="entry name" value="Phage_tail_terminator-like"/>
</dbReference>
<dbReference type="RefSeq" id="WP_171379851.1">
    <property type="nucleotide sequence ID" value="NZ_PKQI01000002.1"/>
</dbReference>
<organism evidence="1 2">
    <name type="scientific">Brucella pseudogrignonensis</name>
    <dbReference type="NCBI Taxonomy" id="419475"/>
    <lineage>
        <taxon>Bacteria</taxon>
        <taxon>Pseudomonadati</taxon>
        <taxon>Pseudomonadota</taxon>
        <taxon>Alphaproteobacteria</taxon>
        <taxon>Hyphomicrobiales</taxon>
        <taxon>Brucellaceae</taxon>
        <taxon>Brucella/Ochrobactrum group</taxon>
        <taxon>Brucella</taxon>
    </lineage>
</organism>
<reference evidence="1 2" key="1">
    <citation type="submission" date="2018-11" db="EMBL/GenBank/DDBJ databases">
        <title>Genome sequencing and analysis.</title>
        <authorList>
            <person name="Huang Y.-T."/>
        </authorList>
    </citation>
    <scope>NUCLEOTIDE SEQUENCE [LARGE SCALE GENOMIC DNA]</scope>
    <source>
        <strain evidence="1 2">SHIN</strain>
    </source>
</reference>
<sequence length="142" mass="15709">MTTPDIDANVLRALYTHLSQWTPPGGQTIVYPLQKFEPGQSPYIRITLLRNTPARMTINNGGIHQLQGILQANFVYPVNAKTVAEPVMMAHAGSLIEYFKSGTTIPVSGKRIEIPRRPEIGAISITADRVQVPVSIGWRIFD</sequence>
<dbReference type="AlphaFoldDB" id="A0A7Y3WWR0"/>
<protein>
    <submittedName>
        <fullName evidence="1">Uncharacterized protein</fullName>
    </submittedName>
</protein>
<accession>A0A7Y3WWR0</accession>
<gene>
    <name evidence="1" type="ORF">EHE22_08855</name>
</gene>